<accession>A0A7R8V845</accession>
<evidence type="ECO:0000313" key="2">
    <source>
        <dbReference type="Proteomes" id="UP000594454"/>
    </source>
</evidence>
<organism evidence="1 2">
    <name type="scientific">Hermetia illucens</name>
    <name type="common">Black soldier fly</name>
    <dbReference type="NCBI Taxonomy" id="343691"/>
    <lineage>
        <taxon>Eukaryota</taxon>
        <taxon>Metazoa</taxon>
        <taxon>Ecdysozoa</taxon>
        <taxon>Arthropoda</taxon>
        <taxon>Hexapoda</taxon>
        <taxon>Insecta</taxon>
        <taxon>Pterygota</taxon>
        <taxon>Neoptera</taxon>
        <taxon>Endopterygota</taxon>
        <taxon>Diptera</taxon>
        <taxon>Brachycera</taxon>
        <taxon>Stratiomyomorpha</taxon>
        <taxon>Stratiomyidae</taxon>
        <taxon>Hermetiinae</taxon>
        <taxon>Hermetia</taxon>
    </lineage>
</organism>
<name>A0A7R8V845_HERIL</name>
<dbReference type="AlphaFoldDB" id="A0A7R8V845"/>
<dbReference type="EMBL" id="LR899014">
    <property type="protein sequence ID" value="CAD7093250.1"/>
    <property type="molecule type" value="Genomic_DNA"/>
</dbReference>
<sequence length="583" mass="64456">MKILRAIQISLKEFRNPGHLSKIFSSYCTEIPSAKSLCVNKMKNKVKYREKFKTGRLNRIAKSIRKYSATDNSALDGMRRSPHSGFISTSSMGYGEQCPFYVVSRRFCKFGKNWNSMISIRDTVVNADNSRSAVGTSPVRINGSSEAARNFDYAGKLRAPDQGNGPSKNIEQLINLSTSIPAEISRLLSPKISTRMILEDFLKLVPSRTANPGLLEQKGLNSTCNFCGTFLCVRHMHSLQHPTSDKYMIDKLLELCQDEPKSRSSILLKPILSSGQGKERRLNNLSSRLSRNYHTLSALKGLNPHCKDNQMLLSPFLITNAMRAASTNNAQQANSLHKTGSAGAIKRIEEDMDSKKIVSFEHENSSEGEQGETRFLAGGSSFRSSTLNYDEAIRNTATKPLGSQRQGSTNDFTVAAATPIGPEASLKEPLNASTIATSVPIPKTNEAIPGPVQTLSANAAAIVNQDKSYVESSATEDNPKGGTKLEPLSFRSTLSPEFIKPQLNNLEFEVEEEEDSPHIALFESFCTPVSPDALRENIVPIRVIDRRHSQLEDMPPRAPKANKYGIPELLKNVLDKINFMKRN</sequence>
<gene>
    <name evidence="1" type="ORF">HERILL_LOCUS15543</name>
</gene>
<dbReference type="OrthoDB" id="10678627at2759"/>
<dbReference type="Proteomes" id="UP000594454">
    <property type="component" value="Chromosome 6"/>
</dbReference>
<dbReference type="InParanoid" id="A0A7R8V845"/>
<keyword evidence="2" id="KW-1185">Reference proteome</keyword>
<protein>
    <submittedName>
        <fullName evidence="1">Uncharacterized protein</fullName>
    </submittedName>
</protein>
<reference evidence="1 2" key="1">
    <citation type="submission" date="2020-11" db="EMBL/GenBank/DDBJ databases">
        <authorList>
            <person name="Wallbank WR R."/>
            <person name="Pardo Diaz C."/>
            <person name="Kozak K."/>
            <person name="Martin S."/>
            <person name="Jiggins C."/>
            <person name="Moest M."/>
            <person name="Warren A I."/>
            <person name="Generalovic N T."/>
            <person name="Byers J.R.P. K."/>
            <person name="Montejo-Kovacevich G."/>
            <person name="Yen C E."/>
        </authorList>
    </citation>
    <scope>NUCLEOTIDE SEQUENCE [LARGE SCALE GENOMIC DNA]</scope>
</reference>
<evidence type="ECO:0000313" key="1">
    <source>
        <dbReference type="EMBL" id="CAD7093250.1"/>
    </source>
</evidence>
<proteinExistence type="predicted"/>